<evidence type="ECO:0000313" key="2">
    <source>
        <dbReference type="EMBL" id="MFC5152345.1"/>
    </source>
</evidence>
<keyword evidence="3" id="KW-1185">Reference proteome</keyword>
<keyword evidence="1" id="KW-0472">Membrane</keyword>
<dbReference type="RefSeq" id="WP_344477283.1">
    <property type="nucleotide sequence ID" value="NZ_BAAASB010000008.1"/>
</dbReference>
<proteinExistence type="predicted"/>
<dbReference type="EMBL" id="JBHSKP010000005">
    <property type="protein sequence ID" value="MFC5152345.1"/>
    <property type="molecule type" value="Genomic_DNA"/>
</dbReference>
<dbReference type="Proteomes" id="UP001596160">
    <property type="component" value="Unassembled WGS sequence"/>
</dbReference>
<protein>
    <recommendedName>
        <fullName evidence="4">Integral membrane protein</fullName>
    </recommendedName>
</protein>
<name>A0ABW0AJE8_9ACTN</name>
<keyword evidence="1" id="KW-0812">Transmembrane</keyword>
<feature type="transmembrane region" description="Helical" evidence="1">
    <location>
        <begin position="55"/>
        <end position="73"/>
    </location>
</feature>
<sequence length="137" mass="14032">MPRNPSLARPAAGRRTLTGLAASAASAGAYALCIPWDLRNRAAEPGGIDGTTPVSVLGFLSLALVMLALSCLLSRLGVTALWTGLAVGTPVSALMLVSFLTHMPEDSDMWPVAWLPLTLLAVSVPAVVALLTAPGNS</sequence>
<gene>
    <name evidence="2" type="ORF">ACFPRH_11430</name>
</gene>
<reference evidence="3" key="1">
    <citation type="journal article" date="2019" name="Int. J. Syst. Evol. Microbiol.">
        <title>The Global Catalogue of Microorganisms (GCM) 10K type strain sequencing project: providing services to taxonomists for standard genome sequencing and annotation.</title>
        <authorList>
            <consortium name="The Broad Institute Genomics Platform"/>
            <consortium name="The Broad Institute Genome Sequencing Center for Infectious Disease"/>
            <person name="Wu L."/>
            <person name="Ma J."/>
        </authorList>
    </citation>
    <scope>NUCLEOTIDE SEQUENCE [LARGE SCALE GENOMIC DNA]</scope>
    <source>
        <strain evidence="3">PCU 266</strain>
    </source>
</reference>
<keyword evidence="1" id="KW-1133">Transmembrane helix</keyword>
<feature type="transmembrane region" description="Helical" evidence="1">
    <location>
        <begin position="80"/>
        <end position="100"/>
    </location>
</feature>
<evidence type="ECO:0000256" key="1">
    <source>
        <dbReference type="SAM" id="Phobius"/>
    </source>
</evidence>
<feature type="transmembrane region" description="Helical" evidence="1">
    <location>
        <begin position="112"/>
        <end position="133"/>
    </location>
</feature>
<evidence type="ECO:0000313" key="3">
    <source>
        <dbReference type="Proteomes" id="UP001596160"/>
    </source>
</evidence>
<accession>A0ABW0AJE8</accession>
<evidence type="ECO:0008006" key="4">
    <source>
        <dbReference type="Google" id="ProtNLM"/>
    </source>
</evidence>
<organism evidence="2 3">
    <name type="scientific">Streptomyces amakusaensis</name>
    <dbReference type="NCBI Taxonomy" id="67271"/>
    <lineage>
        <taxon>Bacteria</taxon>
        <taxon>Bacillati</taxon>
        <taxon>Actinomycetota</taxon>
        <taxon>Actinomycetes</taxon>
        <taxon>Kitasatosporales</taxon>
        <taxon>Streptomycetaceae</taxon>
        <taxon>Streptomyces</taxon>
    </lineage>
</organism>
<comment type="caution">
    <text evidence="2">The sequence shown here is derived from an EMBL/GenBank/DDBJ whole genome shotgun (WGS) entry which is preliminary data.</text>
</comment>